<keyword evidence="1" id="KW-0378">Hydrolase</keyword>
<reference evidence="7" key="1">
    <citation type="submission" date="2021-03" db="EMBL/GenBank/DDBJ databases">
        <title>Comparative genomics and phylogenomic investigation of the class Geoglossomycetes provide insights into ecological specialization and systematics.</title>
        <authorList>
            <person name="Melie T."/>
            <person name="Pirro S."/>
            <person name="Miller A.N."/>
            <person name="Quandt A."/>
        </authorList>
    </citation>
    <scope>NUCLEOTIDE SEQUENCE</scope>
    <source>
        <strain evidence="7">CAQ_001_2017</strain>
    </source>
</reference>
<evidence type="ECO:0000256" key="4">
    <source>
        <dbReference type="PROSITE-ProRule" id="PRU01161"/>
    </source>
</evidence>
<dbReference type="Proteomes" id="UP000750711">
    <property type="component" value="Unassembled WGS sequence"/>
</dbReference>
<dbReference type="EMBL" id="JAGHQM010000428">
    <property type="protein sequence ID" value="KAH0562016.1"/>
    <property type="molecule type" value="Genomic_DNA"/>
</dbReference>
<dbReference type="GO" id="GO:0016042">
    <property type="term" value="P:lipid catabolic process"/>
    <property type="evidence" value="ECO:0007669"/>
    <property type="project" value="UniProtKB-KW"/>
</dbReference>
<proteinExistence type="predicted"/>
<organism evidence="7 8">
    <name type="scientific">Trichoglossum hirsutum</name>
    <dbReference type="NCBI Taxonomy" id="265104"/>
    <lineage>
        <taxon>Eukaryota</taxon>
        <taxon>Fungi</taxon>
        <taxon>Dikarya</taxon>
        <taxon>Ascomycota</taxon>
        <taxon>Pezizomycotina</taxon>
        <taxon>Geoglossomycetes</taxon>
        <taxon>Geoglossales</taxon>
        <taxon>Geoglossaceae</taxon>
        <taxon>Trichoglossum</taxon>
    </lineage>
</organism>
<evidence type="ECO:0000259" key="6">
    <source>
        <dbReference type="PROSITE" id="PS51635"/>
    </source>
</evidence>
<dbReference type="GO" id="GO:0046486">
    <property type="term" value="P:glycerolipid metabolic process"/>
    <property type="evidence" value="ECO:0007669"/>
    <property type="project" value="UniProtKB-ARBA"/>
</dbReference>
<accession>A0A9P8LDE4</accession>
<keyword evidence="3" id="KW-0443">Lipid metabolism</keyword>
<evidence type="ECO:0000256" key="3">
    <source>
        <dbReference type="ARBA" id="ARBA00023098"/>
    </source>
</evidence>
<dbReference type="GO" id="GO:0047499">
    <property type="term" value="F:calcium-independent phospholipase A2 activity"/>
    <property type="evidence" value="ECO:0007669"/>
    <property type="project" value="TreeGrafter"/>
</dbReference>
<comment type="caution">
    <text evidence="7">The sequence shown here is derived from an EMBL/GenBank/DDBJ whole genome shotgun (WGS) entry which is preliminary data.</text>
</comment>
<keyword evidence="2" id="KW-0442">Lipid degradation</keyword>
<dbReference type="PROSITE" id="PS51635">
    <property type="entry name" value="PNPLA"/>
    <property type="match status" value="1"/>
</dbReference>
<evidence type="ECO:0000313" key="7">
    <source>
        <dbReference type="EMBL" id="KAH0562016.1"/>
    </source>
</evidence>
<feature type="domain" description="PNPLA" evidence="6">
    <location>
        <begin position="10"/>
        <end position="231"/>
    </location>
</feature>
<dbReference type="Pfam" id="PF01734">
    <property type="entry name" value="Patatin"/>
    <property type="match status" value="1"/>
</dbReference>
<comment type="caution">
    <text evidence="4">Lacks conserved residue(s) required for the propagation of feature annotation.</text>
</comment>
<keyword evidence="5" id="KW-0175">Coiled coil</keyword>
<dbReference type="AlphaFoldDB" id="A0A9P8LDE4"/>
<name>A0A9P8LDE4_9PEZI</name>
<evidence type="ECO:0000256" key="1">
    <source>
        <dbReference type="ARBA" id="ARBA00022801"/>
    </source>
</evidence>
<keyword evidence="8" id="KW-1185">Reference proteome</keyword>
<sequence length="364" mass="41067">MEKPRRMRLLSIDGGGIRGLASLLILKRIMDKINEDRAEALKPHEMFDLIGGIGTGGIIALLLGRMQMPVEEAENVFCDILGKLFRGSHLHHEIQNLLNDSDTADELIQKIHNLEKEKAEFDITPIKNYIKNLGDIGDTLLKDPTLDTSRSPCRVFVGAFHEGDDLPRILRNYRNPRWPQVDFDTLKVWEAACATAATTTSFTLFDGVQSDPTQKFGTAPLKWNNPVRLVHHEAQELWPDSQFLMLSVGAGGAPKGETDLEAIVKEAEKVDTEFSSDNEAMVHHLNFFRLNVMDGMDKIGPAELKHKPELSQTVDIYLNLPTVELAIQVYIKSLIEDTRGKKFSNAFLTKLRTDKDIKIHRSYR</sequence>
<dbReference type="PANTHER" id="PTHR24185">
    <property type="entry name" value="CALCIUM-INDEPENDENT PHOSPHOLIPASE A2-GAMMA"/>
    <property type="match status" value="1"/>
</dbReference>
<gene>
    <name evidence="7" type="ORF">GP486_003278</name>
</gene>
<evidence type="ECO:0000313" key="8">
    <source>
        <dbReference type="Proteomes" id="UP000750711"/>
    </source>
</evidence>
<dbReference type="PANTHER" id="PTHR24185:SF1">
    <property type="entry name" value="CALCIUM-INDEPENDENT PHOSPHOLIPASE A2-GAMMA"/>
    <property type="match status" value="1"/>
</dbReference>
<feature type="coiled-coil region" evidence="5">
    <location>
        <begin position="97"/>
        <end position="124"/>
    </location>
</feature>
<feature type="short sequence motif" description="GXGXXG" evidence="4">
    <location>
        <begin position="14"/>
        <end position="19"/>
    </location>
</feature>
<dbReference type="SUPFAM" id="SSF52151">
    <property type="entry name" value="FabD/lysophospholipase-like"/>
    <property type="match status" value="1"/>
</dbReference>
<evidence type="ECO:0000256" key="2">
    <source>
        <dbReference type="ARBA" id="ARBA00022963"/>
    </source>
</evidence>
<protein>
    <recommendedName>
        <fullName evidence="6">PNPLA domain-containing protein</fullName>
    </recommendedName>
</protein>
<dbReference type="InterPro" id="IPR002641">
    <property type="entry name" value="PNPLA_dom"/>
</dbReference>
<dbReference type="InterPro" id="IPR016035">
    <property type="entry name" value="Acyl_Trfase/lysoPLipase"/>
</dbReference>
<dbReference type="GO" id="GO:0019369">
    <property type="term" value="P:arachidonate metabolic process"/>
    <property type="evidence" value="ECO:0007669"/>
    <property type="project" value="TreeGrafter"/>
</dbReference>
<dbReference type="GO" id="GO:0016020">
    <property type="term" value="C:membrane"/>
    <property type="evidence" value="ECO:0007669"/>
    <property type="project" value="TreeGrafter"/>
</dbReference>
<evidence type="ECO:0000256" key="5">
    <source>
        <dbReference type="SAM" id="Coils"/>
    </source>
</evidence>
<dbReference type="Gene3D" id="3.40.1090.10">
    <property type="entry name" value="Cytosolic phospholipase A2 catalytic domain"/>
    <property type="match status" value="1"/>
</dbReference>